<evidence type="ECO:0000313" key="2">
    <source>
        <dbReference type="Proteomes" id="UP001054837"/>
    </source>
</evidence>
<dbReference type="Proteomes" id="UP001054837">
    <property type="component" value="Unassembled WGS sequence"/>
</dbReference>
<name>A0AAV4TA50_9ARAC</name>
<organism evidence="1 2">
    <name type="scientific">Caerostris darwini</name>
    <dbReference type="NCBI Taxonomy" id="1538125"/>
    <lineage>
        <taxon>Eukaryota</taxon>
        <taxon>Metazoa</taxon>
        <taxon>Ecdysozoa</taxon>
        <taxon>Arthropoda</taxon>
        <taxon>Chelicerata</taxon>
        <taxon>Arachnida</taxon>
        <taxon>Araneae</taxon>
        <taxon>Araneomorphae</taxon>
        <taxon>Entelegynae</taxon>
        <taxon>Araneoidea</taxon>
        <taxon>Araneidae</taxon>
        <taxon>Caerostris</taxon>
    </lineage>
</organism>
<accession>A0AAV4TA50</accession>
<keyword evidence="2" id="KW-1185">Reference proteome</keyword>
<protein>
    <submittedName>
        <fullName evidence="1">Uncharacterized protein</fullName>
    </submittedName>
</protein>
<proteinExistence type="predicted"/>
<gene>
    <name evidence="1" type="ORF">CDAR_397711</name>
</gene>
<reference evidence="1 2" key="1">
    <citation type="submission" date="2021-06" db="EMBL/GenBank/DDBJ databases">
        <title>Caerostris darwini draft genome.</title>
        <authorList>
            <person name="Kono N."/>
            <person name="Arakawa K."/>
        </authorList>
    </citation>
    <scope>NUCLEOTIDE SEQUENCE [LARGE SCALE GENOMIC DNA]</scope>
</reference>
<evidence type="ECO:0000313" key="1">
    <source>
        <dbReference type="EMBL" id="GIY41792.1"/>
    </source>
</evidence>
<dbReference type="EMBL" id="BPLQ01009110">
    <property type="protein sequence ID" value="GIY41792.1"/>
    <property type="molecule type" value="Genomic_DNA"/>
</dbReference>
<comment type="caution">
    <text evidence="1">The sequence shown here is derived from an EMBL/GenBank/DDBJ whole genome shotgun (WGS) entry which is preliminary data.</text>
</comment>
<sequence>MVSALLERIPQPLEEGGRCLKSHQLRRFLFDVSMANYPFRHCIYLIASFIGSIGRSSPPSLTPQAIVLLSPCTRTHLSDCWWQFMDSTPADNDYRMWLSPSLLQQGIDSV</sequence>
<dbReference type="AlphaFoldDB" id="A0AAV4TA50"/>